<evidence type="ECO:0008006" key="3">
    <source>
        <dbReference type="Google" id="ProtNLM"/>
    </source>
</evidence>
<sequence length="148" mass="15605">MGTWGPGPFDSDGARDLIDFMAQRSPDERRHAFHGIFADAMRLSDDDVDLHPSDVIAAVALIAMSVPGGPEQLGEIATEKAAAGIVAGLDPQLATEALVALAAMSVPGNDWYDTWIEDDPEGEAAQSAQAVTEVLRVFVSESDGRRAG</sequence>
<accession>A0A8J3QCK6</accession>
<dbReference type="Pfam" id="PF14078">
    <property type="entry name" value="DUF4259"/>
    <property type="match status" value="1"/>
</dbReference>
<evidence type="ECO:0000313" key="2">
    <source>
        <dbReference type="Proteomes" id="UP000612899"/>
    </source>
</evidence>
<dbReference type="RefSeq" id="WP_203911332.1">
    <property type="nucleotide sequence ID" value="NZ_BONY01000037.1"/>
</dbReference>
<protein>
    <recommendedName>
        <fullName evidence="3">DUF4259 domain-containing protein</fullName>
    </recommendedName>
</protein>
<comment type="caution">
    <text evidence="1">The sequence shown here is derived from an EMBL/GenBank/DDBJ whole genome shotgun (WGS) entry which is preliminary data.</text>
</comment>
<dbReference type="Proteomes" id="UP000612899">
    <property type="component" value="Unassembled WGS sequence"/>
</dbReference>
<organism evidence="1 2">
    <name type="scientific">Rhizocola hellebori</name>
    <dbReference type="NCBI Taxonomy" id="1392758"/>
    <lineage>
        <taxon>Bacteria</taxon>
        <taxon>Bacillati</taxon>
        <taxon>Actinomycetota</taxon>
        <taxon>Actinomycetes</taxon>
        <taxon>Micromonosporales</taxon>
        <taxon>Micromonosporaceae</taxon>
        <taxon>Rhizocola</taxon>
    </lineage>
</organism>
<keyword evidence="2" id="KW-1185">Reference proteome</keyword>
<dbReference type="InterPro" id="IPR025355">
    <property type="entry name" value="DUF4259"/>
</dbReference>
<dbReference type="AlphaFoldDB" id="A0A8J3QCK6"/>
<gene>
    <name evidence="1" type="ORF">Rhe02_56140</name>
</gene>
<dbReference type="EMBL" id="BONY01000037">
    <property type="protein sequence ID" value="GIH07547.1"/>
    <property type="molecule type" value="Genomic_DNA"/>
</dbReference>
<name>A0A8J3QCK6_9ACTN</name>
<proteinExistence type="predicted"/>
<evidence type="ECO:0000313" key="1">
    <source>
        <dbReference type="EMBL" id="GIH07547.1"/>
    </source>
</evidence>
<reference evidence="1" key="1">
    <citation type="submission" date="2021-01" db="EMBL/GenBank/DDBJ databases">
        <title>Whole genome shotgun sequence of Rhizocola hellebori NBRC 109834.</title>
        <authorList>
            <person name="Komaki H."/>
            <person name="Tamura T."/>
        </authorList>
    </citation>
    <scope>NUCLEOTIDE SEQUENCE</scope>
    <source>
        <strain evidence="1">NBRC 109834</strain>
    </source>
</reference>